<sequence length="31" mass="3575">MHSMQPSLPRLKQKVCFLRIHIIGAGDLAQW</sequence>
<dbReference type="AlphaFoldDB" id="A6IRW1"/>
<dbReference type="EMBL" id="CH473967">
    <property type="protein sequence ID" value="EDM11464.1"/>
    <property type="molecule type" value="Genomic_DNA"/>
</dbReference>
<gene>
    <name evidence="1" type="ORF">rCG_52985</name>
</gene>
<dbReference type="Proteomes" id="UP000234681">
    <property type="component" value="Chromosome 11"/>
</dbReference>
<evidence type="ECO:0000313" key="1">
    <source>
        <dbReference type="EMBL" id="EDM11464.1"/>
    </source>
</evidence>
<reference evidence="2" key="1">
    <citation type="submission" date="2005-09" db="EMBL/GenBank/DDBJ databases">
        <authorList>
            <person name="Mural R.J."/>
            <person name="Li P.W."/>
            <person name="Adams M.D."/>
            <person name="Amanatides P.G."/>
            <person name="Baden-Tillson H."/>
            <person name="Barnstead M."/>
            <person name="Chin S.H."/>
            <person name="Dew I."/>
            <person name="Evans C.A."/>
            <person name="Ferriera S."/>
            <person name="Flanigan M."/>
            <person name="Fosler C."/>
            <person name="Glodek A."/>
            <person name="Gu Z."/>
            <person name="Holt R.A."/>
            <person name="Jennings D."/>
            <person name="Kraft C.L."/>
            <person name="Lu F."/>
            <person name="Nguyen T."/>
            <person name="Nusskern D.R."/>
            <person name="Pfannkoch C.M."/>
            <person name="Sitter C."/>
            <person name="Sutton G.G."/>
            <person name="Venter J.C."/>
            <person name="Wang Z."/>
            <person name="Woodage T."/>
            <person name="Zheng X.H."/>
            <person name="Zhong F."/>
        </authorList>
    </citation>
    <scope>NUCLEOTIDE SEQUENCE [LARGE SCALE GENOMIC DNA]</scope>
    <source>
        <strain>BN</strain>
        <strain evidence="2">Sprague-Dawley</strain>
    </source>
</reference>
<proteinExistence type="predicted"/>
<organism evidence="1 2">
    <name type="scientific">Rattus norvegicus</name>
    <name type="common">Rat</name>
    <dbReference type="NCBI Taxonomy" id="10116"/>
    <lineage>
        <taxon>Eukaryota</taxon>
        <taxon>Metazoa</taxon>
        <taxon>Chordata</taxon>
        <taxon>Craniata</taxon>
        <taxon>Vertebrata</taxon>
        <taxon>Euteleostomi</taxon>
        <taxon>Mammalia</taxon>
        <taxon>Eutheria</taxon>
        <taxon>Euarchontoglires</taxon>
        <taxon>Glires</taxon>
        <taxon>Rodentia</taxon>
        <taxon>Myomorpha</taxon>
        <taxon>Muroidea</taxon>
        <taxon>Muridae</taxon>
        <taxon>Murinae</taxon>
        <taxon>Rattus</taxon>
    </lineage>
</organism>
<name>A6IRW1_RAT</name>
<evidence type="ECO:0000313" key="2">
    <source>
        <dbReference type="Proteomes" id="UP000234681"/>
    </source>
</evidence>
<accession>A6IRW1</accession>
<protein>
    <submittedName>
        <fullName evidence="1">RCG52985</fullName>
    </submittedName>
</protein>